<dbReference type="FunFam" id="2.20.100.10:FF:000001">
    <property type="entry name" value="semaphorin-5A isoform X1"/>
    <property type="match status" value="1"/>
</dbReference>
<gene>
    <name evidence="3" type="ORF">MEDL_3655</name>
</gene>
<keyword evidence="1" id="KW-0677">Repeat</keyword>
<dbReference type="InterPro" id="IPR052065">
    <property type="entry name" value="Compl_asym_regulator"/>
</dbReference>
<dbReference type="SMART" id="SM00209">
    <property type="entry name" value="TSP1"/>
    <property type="match status" value="3"/>
</dbReference>
<evidence type="ECO:0000256" key="2">
    <source>
        <dbReference type="ARBA" id="ARBA00023157"/>
    </source>
</evidence>
<organism evidence="3 4">
    <name type="scientific">Mytilus edulis</name>
    <name type="common">Blue mussel</name>
    <dbReference type="NCBI Taxonomy" id="6550"/>
    <lineage>
        <taxon>Eukaryota</taxon>
        <taxon>Metazoa</taxon>
        <taxon>Spiralia</taxon>
        <taxon>Lophotrochozoa</taxon>
        <taxon>Mollusca</taxon>
        <taxon>Bivalvia</taxon>
        <taxon>Autobranchia</taxon>
        <taxon>Pteriomorphia</taxon>
        <taxon>Mytilida</taxon>
        <taxon>Mytiloidea</taxon>
        <taxon>Mytilidae</taxon>
        <taxon>Mytilinae</taxon>
        <taxon>Mytilus</taxon>
    </lineage>
</organism>
<sequence>MCTTSCGNGYQQRRRRCNSPIPSAGGSDCNGTNVQRQGCNVVGCPVDGNWSGWSSWNICSARCNGGVQDRTRICNTPQPSNGGLYCNGINADSRPCNNVNCEVHGQWGHWQGSESCNTTCGNGIINRSRNCDSPSPMFGGSDCIGPDFIFKFAIKAYAQKQPTPLRITRNQPTKRIWTQRSNGTQSGVYDNIEIGVHTNTGSHTNTQMNCNNEELYENLKL</sequence>
<keyword evidence="4" id="KW-1185">Reference proteome</keyword>
<protein>
    <submittedName>
        <fullName evidence="3">Coadhesin,Hemicentin-1,Mucin-like protein</fullName>
    </submittedName>
</protein>
<dbReference type="OrthoDB" id="6273859at2759"/>
<dbReference type="SUPFAM" id="SSF82895">
    <property type="entry name" value="TSP-1 type 1 repeat"/>
    <property type="match status" value="3"/>
</dbReference>
<dbReference type="PANTHER" id="PTHR22906">
    <property type="entry name" value="PROPERDIN"/>
    <property type="match status" value="1"/>
</dbReference>
<evidence type="ECO:0000313" key="3">
    <source>
        <dbReference type="EMBL" id="CAG2188225.1"/>
    </source>
</evidence>
<dbReference type="PRINTS" id="PR01705">
    <property type="entry name" value="TSP1REPEAT"/>
</dbReference>
<dbReference type="PROSITE" id="PS50092">
    <property type="entry name" value="TSP1"/>
    <property type="match status" value="3"/>
</dbReference>
<reference evidence="3" key="1">
    <citation type="submission" date="2021-03" db="EMBL/GenBank/DDBJ databases">
        <authorList>
            <person name="Bekaert M."/>
        </authorList>
    </citation>
    <scope>NUCLEOTIDE SEQUENCE</scope>
</reference>
<name>A0A8S3PWV6_MYTED</name>
<dbReference type="InterPro" id="IPR000884">
    <property type="entry name" value="TSP1_rpt"/>
</dbReference>
<dbReference type="FunFam" id="2.20.100.10:FF:000007">
    <property type="entry name" value="Thrombospondin 1"/>
    <property type="match status" value="1"/>
</dbReference>
<dbReference type="Pfam" id="PF00090">
    <property type="entry name" value="TSP_1"/>
    <property type="match status" value="3"/>
</dbReference>
<keyword evidence="2" id="KW-1015">Disulfide bond</keyword>
<dbReference type="PANTHER" id="PTHR22906:SF21">
    <property type="entry name" value="SEMA DOMAIN-CONTAINING PROTEIN"/>
    <property type="match status" value="1"/>
</dbReference>
<dbReference type="AlphaFoldDB" id="A0A8S3PWV6"/>
<dbReference type="Gene3D" id="2.20.100.10">
    <property type="entry name" value="Thrombospondin type-1 (TSP1) repeat"/>
    <property type="match status" value="3"/>
</dbReference>
<dbReference type="EMBL" id="CAJPWZ010000203">
    <property type="protein sequence ID" value="CAG2188225.1"/>
    <property type="molecule type" value="Genomic_DNA"/>
</dbReference>
<comment type="caution">
    <text evidence="3">The sequence shown here is derived from an EMBL/GenBank/DDBJ whole genome shotgun (WGS) entry which is preliminary data.</text>
</comment>
<proteinExistence type="predicted"/>
<dbReference type="InterPro" id="IPR036383">
    <property type="entry name" value="TSP1_rpt_sf"/>
</dbReference>
<dbReference type="Proteomes" id="UP000683360">
    <property type="component" value="Unassembled WGS sequence"/>
</dbReference>
<evidence type="ECO:0000313" key="4">
    <source>
        <dbReference type="Proteomes" id="UP000683360"/>
    </source>
</evidence>
<evidence type="ECO:0000256" key="1">
    <source>
        <dbReference type="ARBA" id="ARBA00022737"/>
    </source>
</evidence>
<accession>A0A8S3PWV6</accession>